<dbReference type="SUPFAM" id="SSF55021">
    <property type="entry name" value="ACT-like"/>
    <property type="match status" value="2"/>
</dbReference>
<evidence type="ECO:0000256" key="8">
    <source>
        <dbReference type="RuleBase" id="RU368092"/>
    </source>
</evidence>
<evidence type="ECO:0000313" key="10">
    <source>
        <dbReference type="EMBL" id="QTX32392.1"/>
    </source>
</evidence>
<feature type="domain" description="ACT" evidence="9">
    <location>
        <begin position="5"/>
        <end position="79"/>
    </location>
</feature>
<dbReference type="FunFam" id="3.30.70.260:FF:000001">
    <property type="entry name" value="Acetolactate synthase, small subunit"/>
    <property type="match status" value="1"/>
</dbReference>
<dbReference type="Proteomes" id="UP000671879">
    <property type="component" value="Chromosome"/>
</dbReference>
<gene>
    <name evidence="10" type="primary">ilvN</name>
    <name evidence="10" type="ORF">KAR29_00095</name>
</gene>
<dbReference type="NCBIfam" id="TIGR00119">
    <property type="entry name" value="acolac_sm"/>
    <property type="match status" value="1"/>
</dbReference>
<reference evidence="11" key="1">
    <citation type="submission" date="2021-04" db="EMBL/GenBank/DDBJ databases">
        <title>A novel Synergistetes isolate from a pyrite-forming mixed culture.</title>
        <authorList>
            <person name="Bunk B."/>
            <person name="Sproer C."/>
            <person name="Spring S."/>
            <person name="Pester M."/>
        </authorList>
    </citation>
    <scope>NUCLEOTIDE SEQUENCE [LARGE SCALE GENOMIC DNA]</scope>
    <source>
        <strain evidence="11">J.5.4.2-T.3.5.2</strain>
    </source>
</reference>
<dbReference type="Gene3D" id="3.30.70.1150">
    <property type="entry name" value="ACT-like. Chain A, domain 2"/>
    <property type="match status" value="1"/>
</dbReference>
<dbReference type="AlphaFoldDB" id="A0A9Q7AMT6"/>
<keyword evidence="8 10" id="KW-0808">Transferase</keyword>
<dbReference type="CDD" id="cd04878">
    <property type="entry name" value="ACT_AHAS"/>
    <property type="match status" value="1"/>
</dbReference>
<evidence type="ECO:0000313" key="11">
    <source>
        <dbReference type="Proteomes" id="UP000671879"/>
    </source>
</evidence>
<dbReference type="EC" id="2.2.1.6" evidence="8"/>
<accession>A0A9Q7AMT6</accession>
<proteinExistence type="inferred from homology"/>
<comment type="catalytic activity">
    <reaction evidence="7 8">
        <text>2 pyruvate + H(+) = (2S)-2-acetolactate + CO2</text>
        <dbReference type="Rhea" id="RHEA:25249"/>
        <dbReference type="ChEBI" id="CHEBI:15361"/>
        <dbReference type="ChEBI" id="CHEBI:15378"/>
        <dbReference type="ChEBI" id="CHEBI:16526"/>
        <dbReference type="ChEBI" id="CHEBI:58476"/>
        <dbReference type="EC" id="2.2.1.6"/>
    </reaction>
</comment>
<dbReference type="InterPro" id="IPR027271">
    <property type="entry name" value="Acetolactate_synth/TF_NikR_C"/>
</dbReference>
<keyword evidence="5 8" id="KW-0028">Amino-acid biosynthesis</keyword>
<dbReference type="InterPro" id="IPR019455">
    <property type="entry name" value="Acetolactate_synth_ssu_C"/>
</dbReference>
<comment type="subunit">
    <text evidence="4 8">Dimer of large and small chains.</text>
</comment>
<dbReference type="GO" id="GO:0003984">
    <property type="term" value="F:acetolactate synthase activity"/>
    <property type="evidence" value="ECO:0007669"/>
    <property type="project" value="UniProtKB-UniRule"/>
</dbReference>
<evidence type="ECO:0000256" key="5">
    <source>
        <dbReference type="ARBA" id="ARBA00022605"/>
    </source>
</evidence>
<evidence type="ECO:0000256" key="1">
    <source>
        <dbReference type="ARBA" id="ARBA00004974"/>
    </source>
</evidence>
<comment type="pathway">
    <text evidence="2 8">Amino-acid biosynthesis; L-valine biosynthesis; L-valine from pyruvate: step 1/4.</text>
</comment>
<dbReference type="NCBIfam" id="NF008864">
    <property type="entry name" value="PRK11895.1"/>
    <property type="match status" value="1"/>
</dbReference>
<evidence type="ECO:0000256" key="7">
    <source>
        <dbReference type="ARBA" id="ARBA00048670"/>
    </source>
</evidence>
<keyword evidence="11" id="KW-1185">Reference proteome</keyword>
<dbReference type="Pfam" id="PF22629">
    <property type="entry name" value="ACT_AHAS_ss"/>
    <property type="match status" value="1"/>
</dbReference>
<dbReference type="Gene3D" id="3.30.70.260">
    <property type="match status" value="1"/>
</dbReference>
<dbReference type="PROSITE" id="PS51671">
    <property type="entry name" value="ACT"/>
    <property type="match status" value="1"/>
</dbReference>
<dbReference type="Pfam" id="PF10369">
    <property type="entry name" value="ALS_ss_C"/>
    <property type="match status" value="1"/>
</dbReference>
<comment type="pathway">
    <text evidence="1 8">Amino-acid biosynthesis; L-isoleucine biosynthesis; L-isoleucine from 2-oxobutanoate: step 1/4.</text>
</comment>
<dbReference type="EMBL" id="CP072943">
    <property type="protein sequence ID" value="QTX32392.1"/>
    <property type="molecule type" value="Genomic_DNA"/>
</dbReference>
<dbReference type="InterPro" id="IPR054480">
    <property type="entry name" value="AHAS_small-like_ACT"/>
</dbReference>
<dbReference type="GO" id="GO:0009097">
    <property type="term" value="P:isoleucine biosynthetic process"/>
    <property type="evidence" value="ECO:0007669"/>
    <property type="project" value="UniProtKB-UniRule"/>
</dbReference>
<evidence type="ECO:0000259" key="9">
    <source>
        <dbReference type="PROSITE" id="PS51671"/>
    </source>
</evidence>
<name>A0A9Q7AMT6_9BACT</name>
<dbReference type="KEGG" id="aram:KAR29_00095"/>
<evidence type="ECO:0000256" key="3">
    <source>
        <dbReference type="ARBA" id="ARBA00006341"/>
    </source>
</evidence>
<dbReference type="GO" id="GO:0009099">
    <property type="term" value="P:L-valine biosynthetic process"/>
    <property type="evidence" value="ECO:0007669"/>
    <property type="project" value="UniProtKB-UniRule"/>
</dbReference>
<organism evidence="10 11">
    <name type="scientific">Aminithiophilus ramosus</name>
    <dbReference type="NCBI Taxonomy" id="3029084"/>
    <lineage>
        <taxon>Bacteria</taxon>
        <taxon>Thermotogati</taxon>
        <taxon>Synergistota</taxon>
        <taxon>Synergistia</taxon>
        <taxon>Synergistales</taxon>
        <taxon>Aminithiophilaceae</taxon>
        <taxon>Aminithiophilus</taxon>
    </lineage>
</organism>
<dbReference type="InterPro" id="IPR004789">
    <property type="entry name" value="Acetalactate_synth_ssu"/>
</dbReference>
<evidence type="ECO:0000256" key="6">
    <source>
        <dbReference type="ARBA" id="ARBA00023304"/>
    </source>
</evidence>
<dbReference type="PANTHER" id="PTHR30239">
    <property type="entry name" value="ACETOLACTATE SYNTHASE SMALL SUBUNIT"/>
    <property type="match status" value="1"/>
</dbReference>
<dbReference type="GO" id="GO:0005829">
    <property type="term" value="C:cytosol"/>
    <property type="evidence" value="ECO:0007669"/>
    <property type="project" value="TreeGrafter"/>
</dbReference>
<dbReference type="RefSeq" id="WP_274373624.1">
    <property type="nucleotide sequence ID" value="NZ_CP072943.1"/>
</dbReference>
<keyword evidence="6 8" id="KW-0100">Branched-chain amino acid biosynthesis</keyword>
<protein>
    <recommendedName>
        <fullName evidence="8">Acetolactate synthase small subunit</fullName>
        <shortName evidence="8">AHAS</shortName>
        <shortName evidence="8">ALS</shortName>
        <ecNumber evidence="8">2.2.1.6</ecNumber>
    </recommendedName>
    <alternativeName>
        <fullName evidence="8">Acetohydroxy-acid synthase small subunit</fullName>
    </alternativeName>
</protein>
<comment type="similarity">
    <text evidence="3 8">Belongs to the acetolactate synthase small subunit family.</text>
</comment>
<dbReference type="GO" id="GO:1990610">
    <property type="term" value="F:acetolactate synthase regulator activity"/>
    <property type="evidence" value="ECO:0007669"/>
    <property type="project" value="UniProtKB-UniRule"/>
</dbReference>
<evidence type="ECO:0000256" key="2">
    <source>
        <dbReference type="ARBA" id="ARBA00005025"/>
    </source>
</evidence>
<comment type="function">
    <text evidence="8">Catalyzes the conversion of 2 pyruvate molecules into acetolactate in the first common step of the biosynthetic pathway of the branched-amino acids such as leucine, isoleucine, and valine.</text>
</comment>
<dbReference type="InterPro" id="IPR045865">
    <property type="entry name" value="ACT-like_dom_sf"/>
</dbReference>
<dbReference type="PANTHER" id="PTHR30239:SF0">
    <property type="entry name" value="ACETOLACTATE SYNTHASE SMALL SUBUNIT 1, CHLOROPLASTIC"/>
    <property type="match status" value="1"/>
</dbReference>
<evidence type="ECO:0000256" key="4">
    <source>
        <dbReference type="ARBA" id="ARBA00011744"/>
    </source>
</evidence>
<dbReference type="InterPro" id="IPR039557">
    <property type="entry name" value="AHAS_ACT"/>
</dbReference>
<sequence length="173" mass="18828">MTIHTISVLAQDQPGVLSRLAGLVSRRGYNVTSLSVGKTHRPGLSRFTLVVNGDETVVDQIVRQLDKLVEVVDVRNLSESTFVERWMTLIKVRAPLDVRPHVLQTAEVFRCRIIDIGEDAIVIEATGDRGKVEACLEAVRPFGVLEVASSGAVALGRTGFGARKESPVEALQI</sequence>
<dbReference type="InterPro" id="IPR002912">
    <property type="entry name" value="ACT_dom"/>
</dbReference>